<dbReference type="SUPFAM" id="SSF49785">
    <property type="entry name" value="Galactose-binding domain-like"/>
    <property type="match status" value="1"/>
</dbReference>
<evidence type="ECO:0000313" key="4">
    <source>
        <dbReference type="EMBL" id="KIE10944.1"/>
    </source>
</evidence>
<dbReference type="InterPro" id="IPR005674">
    <property type="entry name" value="CocE/Ser_esterase"/>
</dbReference>
<reference evidence="3" key="2">
    <citation type="submission" date="2019-11" db="EMBL/GenBank/DDBJ databases">
        <title>Improved Assembly of Tolypothrix boutellei genome.</title>
        <authorList>
            <person name="Sarangi A.N."/>
            <person name="Mukherjee M."/>
            <person name="Ghosh S."/>
            <person name="Singh D."/>
            <person name="Das A."/>
            <person name="Kant S."/>
            <person name="Prusty A."/>
            <person name="Tripathy S."/>
        </authorList>
    </citation>
    <scope>NUCLEOTIDE SEQUENCE</scope>
    <source>
        <strain evidence="3">VB521301</strain>
    </source>
</reference>
<evidence type="ECO:0000313" key="3">
    <source>
        <dbReference type="EMBL" id="KAF3886984.1"/>
    </source>
</evidence>
<proteinExistence type="predicted"/>
<dbReference type="InterPro" id="IPR029058">
    <property type="entry name" value="AB_hydrolase_fold"/>
</dbReference>
<dbReference type="NCBIfam" id="TIGR00976">
    <property type="entry name" value="CocE_NonD"/>
    <property type="match status" value="1"/>
</dbReference>
<dbReference type="Gene3D" id="2.60.120.260">
    <property type="entry name" value="Galactose-binding domain-like"/>
    <property type="match status" value="1"/>
</dbReference>
<reference evidence="4" key="1">
    <citation type="journal article" date="2015" name="Genome Announc.">
        <title>Draft Genome Sequence of Tolypothrix boutellei Strain VB521301.</title>
        <authorList>
            <person name="Chandrababunaidu M.M."/>
            <person name="Singh D."/>
            <person name="Sen D."/>
            <person name="Bhan S."/>
            <person name="Das S."/>
            <person name="Gupta A."/>
            <person name="Adhikary S.P."/>
            <person name="Tripathy S."/>
        </authorList>
    </citation>
    <scope>NUCLEOTIDE SEQUENCE</scope>
    <source>
        <strain evidence="4">VB521301</strain>
    </source>
</reference>
<dbReference type="InterPro" id="IPR008979">
    <property type="entry name" value="Galactose-bd-like_sf"/>
</dbReference>
<keyword evidence="5" id="KW-1185">Reference proteome</keyword>
<sequence length="643" mass="72352">MNDRSPWRKRWSFAAIFTLALVLTIAFSFSTYTYQQTLAQNPTSYPRNQALYVTASDGTKIALDVWLPQDLSVGSTIPTLIRSTPYYRAMELVDKSKQNDPNATEIDPYYLNPGYTDYFNNAGYAVVLVDVRGTGASFGKFVPNPSTSKNEIQDYNAVVNWIVAQPWSNQKVGAFGTSAEGSTAEFLTVTNNPAVKAIAPRSMDFDFYAQQYFPGGVLVEKKAKEVADAGKPRIGVCSLPENEQEPTCQEFFKLGFKGPKPVDEDKDKQLLRSALQERANSIDFFQAFQKITYRDDKIDGLDGTVEDFSIYKFKEDIERSDVAIYHGASWFDGGTAEGVLNHFMAYKNPQKAILGPWTHGAYGNANPFVPSDTPVNPSREEQLADMVNFFDAYLKDDNNKPKLKREIKYYTMGEEKWKTTTVWPPRGVTRQRLFFAENNGLTNKPPASKSGEDKYTVSFEATTGPDSRWNQSFEKMVFPNRTEEDKKLLTYTSEPLKNDVEITGHPVVTLYATSTASDGAFFVYLEDVDENGNVTYITEGQLRPIHRKVSTEHPPYAVFGPYHSFKRQDSLPFEAGQLTELQFHLLPTSVLFKQGHQIRVAIAGHDKDLFARYPAVGTPEISLQRNAVSASYIDLPVMRGRRS</sequence>
<dbReference type="AlphaFoldDB" id="A0A0C1QZS7"/>
<accession>A0A0C1QZS7</accession>
<dbReference type="SUPFAM" id="SSF53474">
    <property type="entry name" value="alpha/beta-Hydrolases"/>
    <property type="match status" value="1"/>
</dbReference>
<dbReference type="InterPro" id="IPR000383">
    <property type="entry name" value="Xaa-Pro-like_dom"/>
</dbReference>
<feature type="domain" description="Xaa-Pro dipeptidyl-peptidase C-terminal" evidence="2">
    <location>
        <begin position="387"/>
        <end position="634"/>
    </location>
</feature>
<evidence type="ECO:0000256" key="1">
    <source>
        <dbReference type="ARBA" id="ARBA00022801"/>
    </source>
</evidence>
<dbReference type="EMBL" id="JHEG02000048">
    <property type="protein sequence ID" value="KIE10944.1"/>
    <property type="molecule type" value="Genomic_DNA"/>
</dbReference>
<dbReference type="SMART" id="SM00939">
    <property type="entry name" value="PepX_C"/>
    <property type="match status" value="1"/>
</dbReference>
<dbReference type="Proteomes" id="UP000029738">
    <property type="component" value="Unassembled WGS sequence"/>
</dbReference>
<keyword evidence="1 4" id="KW-0378">Hydrolase</keyword>
<name>A0A0C1QZS7_9CYAN</name>
<dbReference type="PANTHER" id="PTHR43056:SF10">
    <property type="entry name" value="COCE_NOND FAMILY, PUTATIVE (AFU_ORTHOLOGUE AFUA_7G00600)-RELATED"/>
    <property type="match status" value="1"/>
</dbReference>
<dbReference type="GO" id="GO:0008239">
    <property type="term" value="F:dipeptidyl-peptidase activity"/>
    <property type="evidence" value="ECO:0007669"/>
    <property type="project" value="InterPro"/>
</dbReference>
<dbReference type="Pfam" id="PF08530">
    <property type="entry name" value="PepX_C"/>
    <property type="match status" value="1"/>
</dbReference>
<dbReference type="InterPro" id="IPR050585">
    <property type="entry name" value="Xaa-Pro_dipeptidyl-ppase/CocE"/>
</dbReference>
<organism evidence="4">
    <name type="scientific">Tolypothrix bouteillei VB521301</name>
    <dbReference type="NCBI Taxonomy" id="1479485"/>
    <lineage>
        <taxon>Bacteria</taxon>
        <taxon>Bacillati</taxon>
        <taxon>Cyanobacteriota</taxon>
        <taxon>Cyanophyceae</taxon>
        <taxon>Nostocales</taxon>
        <taxon>Tolypothrichaceae</taxon>
        <taxon>Tolypothrix</taxon>
    </lineage>
</organism>
<dbReference type="Pfam" id="PF02129">
    <property type="entry name" value="Peptidase_S15"/>
    <property type="match status" value="1"/>
</dbReference>
<protein>
    <submittedName>
        <fullName evidence="3 4">Hydrolase</fullName>
    </submittedName>
</protein>
<dbReference type="Gene3D" id="3.40.50.1820">
    <property type="entry name" value="alpha/beta hydrolase"/>
    <property type="match status" value="2"/>
</dbReference>
<dbReference type="PANTHER" id="PTHR43056">
    <property type="entry name" value="PEPTIDASE S9 PROLYL OLIGOPEPTIDASE"/>
    <property type="match status" value="1"/>
</dbReference>
<dbReference type="OrthoDB" id="319764at2"/>
<dbReference type="STRING" id="1479485.DA73_0221135"/>
<dbReference type="EMBL" id="JHEG04000001">
    <property type="protein sequence ID" value="KAF3886984.1"/>
    <property type="molecule type" value="Genomic_DNA"/>
</dbReference>
<comment type="caution">
    <text evidence="4">The sequence shown here is derived from an EMBL/GenBank/DDBJ whole genome shotgun (WGS) entry which is preliminary data.</text>
</comment>
<evidence type="ECO:0000259" key="2">
    <source>
        <dbReference type="SMART" id="SM00939"/>
    </source>
</evidence>
<gene>
    <name evidence="4" type="ORF">DA73_0221135</name>
    <name evidence="3" type="ORF">DA73_0400016960</name>
</gene>
<dbReference type="InterPro" id="IPR013736">
    <property type="entry name" value="Xaa-Pro_dipept_C"/>
</dbReference>
<dbReference type="RefSeq" id="WP_038083921.1">
    <property type="nucleotide sequence ID" value="NZ_JHEG04000001.1"/>
</dbReference>
<evidence type="ECO:0000313" key="5">
    <source>
        <dbReference type="Proteomes" id="UP000029738"/>
    </source>
</evidence>